<dbReference type="AlphaFoldDB" id="K1TTW3"/>
<dbReference type="InterPro" id="IPR043964">
    <property type="entry name" value="P-loop_TraG"/>
</dbReference>
<dbReference type="InterPro" id="IPR002789">
    <property type="entry name" value="HerA_central"/>
</dbReference>
<gene>
    <name evidence="3" type="ORF">OBE_07799</name>
</gene>
<accession>K1TTW3</accession>
<dbReference type="SUPFAM" id="SSF52540">
    <property type="entry name" value="P-loop containing nucleoside triphosphate hydrolases"/>
    <property type="match status" value="1"/>
</dbReference>
<dbReference type="Pfam" id="PF19044">
    <property type="entry name" value="P-loop_TraG"/>
    <property type="match status" value="1"/>
</dbReference>
<protein>
    <submittedName>
        <fullName evidence="3">Conjugal transfer protein</fullName>
    </submittedName>
</protein>
<dbReference type="PANTHER" id="PTHR30121:SF6">
    <property type="entry name" value="SLR6007 PROTEIN"/>
    <property type="match status" value="1"/>
</dbReference>
<evidence type="ECO:0000259" key="2">
    <source>
        <dbReference type="Pfam" id="PF19044"/>
    </source>
</evidence>
<organism evidence="3">
    <name type="scientific">human gut metagenome</name>
    <dbReference type="NCBI Taxonomy" id="408170"/>
    <lineage>
        <taxon>unclassified sequences</taxon>
        <taxon>metagenomes</taxon>
        <taxon>organismal metagenomes</taxon>
    </lineage>
</organism>
<dbReference type="Gene3D" id="1.10.8.730">
    <property type="match status" value="1"/>
</dbReference>
<dbReference type="InterPro" id="IPR051162">
    <property type="entry name" value="T4SS_component"/>
</dbReference>
<evidence type="ECO:0000313" key="3">
    <source>
        <dbReference type="EMBL" id="EKC62786.1"/>
    </source>
</evidence>
<reference evidence="3" key="1">
    <citation type="journal article" date="2013" name="Environ. Microbiol.">
        <title>Microbiota from the distal guts of lean and obese adolescents exhibit partial functional redundancy besides clear differences in community structure.</title>
        <authorList>
            <person name="Ferrer M."/>
            <person name="Ruiz A."/>
            <person name="Lanza F."/>
            <person name="Haange S.B."/>
            <person name="Oberbach A."/>
            <person name="Till H."/>
            <person name="Bargiela R."/>
            <person name="Campoy C."/>
            <person name="Segura M.T."/>
            <person name="Richter M."/>
            <person name="von Bergen M."/>
            <person name="Seifert J."/>
            <person name="Suarez A."/>
        </authorList>
    </citation>
    <scope>NUCLEOTIDE SEQUENCE</scope>
</reference>
<proteinExistence type="predicted"/>
<comment type="caution">
    <text evidence="3">The sequence shown here is derived from an EMBL/GenBank/DDBJ whole genome shotgun (WGS) entry which is preliminary data.</text>
</comment>
<sequence length="351" mass="39595">MLVADRRKLLNGNSFRLGVSGSGKSFSAKEEIVDLALSTEDDILILDPESEFASLVEALNGEVIRISATSDTHLNALDMDSAYGNDRNPLIEKSEFILSLFEQLVGAGNLSAKEKSILDRCTADVYRDYMRGGYKGQVPTLKDLYRQLMLQPEEEARGLALSSELFINGSLNTFAQETNVNTKSRIIDYDIRELGEQLMPLGMLVTLDSIFNRVIQNWKKGKTTWIFADEFYLLFRYEYSADFFYRLYKRIRKYSGFVTGLTQNVEELLKSDTARLMLANSEFLILLNQATTDRDELAALLNISDNQLSYITNVGAGHGLIRCSGNLVPFENSFPRNTKLYRLMTTKPGEA</sequence>
<dbReference type="Gene3D" id="3.40.50.300">
    <property type="entry name" value="P-loop containing nucleotide triphosphate hydrolases"/>
    <property type="match status" value="1"/>
</dbReference>
<dbReference type="PANTHER" id="PTHR30121">
    <property type="entry name" value="UNCHARACTERIZED PROTEIN YJGR-RELATED"/>
    <property type="match status" value="1"/>
</dbReference>
<dbReference type="InterPro" id="IPR027417">
    <property type="entry name" value="P-loop_NTPase"/>
</dbReference>
<feature type="domain" description="TraG P-loop" evidence="2">
    <location>
        <begin position="196"/>
        <end position="314"/>
    </location>
</feature>
<name>K1TTW3_9ZZZZ</name>
<dbReference type="NCBIfam" id="NF045971">
    <property type="entry name" value="conju_CD1110"/>
    <property type="match status" value="1"/>
</dbReference>
<dbReference type="EMBL" id="AJWZ01005363">
    <property type="protein sequence ID" value="EKC62786.1"/>
    <property type="molecule type" value="Genomic_DNA"/>
</dbReference>
<feature type="domain" description="Helicase HerA central" evidence="1">
    <location>
        <begin position="17"/>
        <end position="181"/>
    </location>
</feature>
<evidence type="ECO:0000259" key="1">
    <source>
        <dbReference type="Pfam" id="PF01935"/>
    </source>
</evidence>
<dbReference type="Pfam" id="PF01935">
    <property type="entry name" value="DUF87"/>
    <property type="match status" value="1"/>
</dbReference>